<dbReference type="Gene3D" id="1.10.1740.10">
    <property type="match status" value="1"/>
</dbReference>
<evidence type="ECO:0000256" key="1">
    <source>
        <dbReference type="ARBA" id="ARBA00023015"/>
    </source>
</evidence>
<dbReference type="STRING" id="1848.SAMN05443637_10742"/>
<gene>
    <name evidence="9" type="ORF">SAMN05443637_10742</name>
</gene>
<dbReference type="Pfam" id="PF04545">
    <property type="entry name" value="Sigma70_r4"/>
    <property type="match status" value="1"/>
</dbReference>
<dbReference type="CDD" id="cd06171">
    <property type="entry name" value="Sigma70_r4"/>
    <property type="match status" value="1"/>
</dbReference>
<dbReference type="InterPro" id="IPR036388">
    <property type="entry name" value="WH-like_DNA-bd_sf"/>
</dbReference>
<evidence type="ECO:0000259" key="8">
    <source>
        <dbReference type="Pfam" id="PF04545"/>
    </source>
</evidence>
<keyword evidence="1" id="KW-0805">Transcription regulation</keyword>
<dbReference type="PANTHER" id="PTHR30385:SF4">
    <property type="entry name" value="RNA POLYMERASE SIGMA-E FACTOR"/>
    <property type="match status" value="1"/>
</dbReference>
<feature type="domain" description="RNA polymerase sigma-70 region 3" evidence="6">
    <location>
        <begin position="137"/>
        <end position="206"/>
    </location>
</feature>
<name>A0A1M6SYR2_PSETH</name>
<dbReference type="GO" id="GO:0006352">
    <property type="term" value="P:DNA-templated transcription initiation"/>
    <property type="evidence" value="ECO:0007669"/>
    <property type="project" value="InterPro"/>
</dbReference>
<sequence>MPTVTRPARSADPIAANAPPTRPASEYAVLVPMLQRIAELPADSPERARLREQVIVELLPVGERLARRYASGNPWSREDLQQVASVGVIKAVDRWDADRADGSDVLAFLVPSVRGEILRWFRDRTWAMRVPRRLKELSVSIRGVTGDLTQELGRSPRPSDIARRLGVEVDEVLEALRAEAGHHTTTLDTPAGPDDAALSDRIGEDDALIGAVEDVESVRPLLDALPERERRILLLRFYGGWTQSQIAAELGISQMHVSRLLSRTLTGMRRALVEGD</sequence>
<feature type="domain" description="RNA polymerase sigma-70 region 4" evidence="8">
    <location>
        <begin position="221"/>
        <end position="269"/>
    </location>
</feature>
<organism evidence="9 10">
    <name type="scientific">Pseudonocardia thermophila</name>
    <dbReference type="NCBI Taxonomy" id="1848"/>
    <lineage>
        <taxon>Bacteria</taxon>
        <taxon>Bacillati</taxon>
        <taxon>Actinomycetota</taxon>
        <taxon>Actinomycetes</taxon>
        <taxon>Pseudonocardiales</taxon>
        <taxon>Pseudonocardiaceae</taxon>
        <taxon>Pseudonocardia</taxon>
    </lineage>
</organism>
<accession>A0A1M6SYR2</accession>
<dbReference type="SUPFAM" id="SSF88659">
    <property type="entry name" value="Sigma3 and sigma4 domains of RNA polymerase sigma factors"/>
    <property type="match status" value="2"/>
</dbReference>
<feature type="region of interest" description="Disordered" evidence="5">
    <location>
        <begin position="1"/>
        <end position="21"/>
    </location>
</feature>
<evidence type="ECO:0000313" key="9">
    <source>
        <dbReference type="EMBL" id="SHK49853.1"/>
    </source>
</evidence>
<dbReference type="Pfam" id="PF04539">
    <property type="entry name" value="Sigma70_r3"/>
    <property type="match status" value="1"/>
</dbReference>
<dbReference type="InterPro" id="IPR014284">
    <property type="entry name" value="RNA_pol_sigma-70_dom"/>
</dbReference>
<dbReference type="GO" id="GO:0016987">
    <property type="term" value="F:sigma factor activity"/>
    <property type="evidence" value="ECO:0007669"/>
    <property type="project" value="UniProtKB-KW"/>
</dbReference>
<evidence type="ECO:0000256" key="5">
    <source>
        <dbReference type="SAM" id="MobiDB-lite"/>
    </source>
</evidence>
<dbReference type="Proteomes" id="UP000184363">
    <property type="component" value="Unassembled WGS sequence"/>
</dbReference>
<dbReference type="InterPro" id="IPR013325">
    <property type="entry name" value="RNA_pol_sigma_r2"/>
</dbReference>
<dbReference type="InterPro" id="IPR000943">
    <property type="entry name" value="RNA_pol_sigma70"/>
</dbReference>
<keyword evidence="4" id="KW-0804">Transcription</keyword>
<dbReference type="OrthoDB" id="9804285at2"/>
<dbReference type="RefSeq" id="WP_073456912.1">
    <property type="nucleotide sequence ID" value="NZ_CALGVN010000045.1"/>
</dbReference>
<evidence type="ECO:0000256" key="4">
    <source>
        <dbReference type="ARBA" id="ARBA00023163"/>
    </source>
</evidence>
<evidence type="ECO:0000259" key="6">
    <source>
        <dbReference type="Pfam" id="PF04539"/>
    </source>
</evidence>
<dbReference type="EMBL" id="FRAP01000007">
    <property type="protein sequence ID" value="SHK49853.1"/>
    <property type="molecule type" value="Genomic_DNA"/>
</dbReference>
<dbReference type="PANTHER" id="PTHR30385">
    <property type="entry name" value="SIGMA FACTOR F FLAGELLAR"/>
    <property type="match status" value="1"/>
</dbReference>
<dbReference type="InterPro" id="IPR013324">
    <property type="entry name" value="RNA_pol_sigma_r3/r4-like"/>
</dbReference>
<keyword evidence="2" id="KW-0731">Sigma factor</keyword>
<evidence type="ECO:0000259" key="7">
    <source>
        <dbReference type="Pfam" id="PF04542"/>
    </source>
</evidence>
<dbReference type="SUPFAM" id="SSF88946">
    <property type="entry name" value="Sigma2 domain of RNA polymerase sigma factors"/>
    <property type="match status" value="1"/>
</dbReference>
<dbReference type="InterPro" id="IPR007627">
    <property type="entry name" value="RNA_pol_sigma70_r2"/>
</dbReference>
<evidence type="ECO:0000256" key="3">
    <source>
        <dbReference type="ARBA" id="ARBA00023125"/>
    </source>
</evidence>
<dbReference type="AlphaFoldDB" id="A0A1M6SYR2"/>
<dbReference type="InterPro" id="IPR007624">
    <property type="entry name" value="RNA_pol_sigma70_r3"/>
</dbReference>
<evidence type="ECO:0000256" key="2">
    <source>
        <dbReference type="ARBA" id="ARBA00023082"/>
    </source>
</evidence>
<reference evidence="9 10" key="1">
    <citation type="submission" date="2016-11" db="EMBL/GenBank/DDBJ databases">
        <authorList>
            <person name="Jaros S."/>
            <person name="Januszkiewicz K."/>
            <person name="Wedrychowicz H."/>
        </authorList>
    </citation>
    <scope>NUCLEOTIDE SEQUENCE [LARGE SCALE GENOMIC DNA]</scope>
    <source>
        <strain evidence="9 10">DSM 43832</strain>
    </source>
</reference>
<dbReference type="NCBIfam" id="TIGR02937">
    <property type="entry name" value="sigma70-ECF"/>
    <property type="match status" value="1"/>
</dbReference>
<dbReference type="PRINTS" id="PR00046">
    <property type="entry name" value="SIGMA70FCT"/>
</dbReference>
<keyword evidence="3" id="KW-0238">DNA-binding</keyword>
<dbReference type="Pfam" id="PF04542">
    <property type="entry name" value="Sigma70_r2"/>
    <property type="match status" value="1"/>
</dbReference>
<keyword evidence="10" id="KW-1185">Reference proteome</keyword>
<proteinExistence type="predicted"/>
<protein>
    <submittedName>
        <fullName evidence="9">RNA polymerase sigma-B factor</fullName>
    </submittedName>
</protein>
<feature type="domain" description="RNA polymerase sigma-70 region 2" evidence="7">
    <location>
        <begin position="63"/>
        <end position="126"/>
    </location>
</feature>
<dbReference type="Gene3D" id="1.10.10.10">
    <property type="entry name" value="Winged helix-like DNA-binding domain superfamily/Winged helix DNA-binding domain"/>
    <property type="match status" value="2"/>
</dbReference>
<evidence type="ECO:0000313" key="10">
    <source>
        <dbReference type="Proteomes" id="UP000184363"/>
    </source>
</evidence>
<dbReference type="GO" id="GO:0003677">
    <property type="term" value="F:DNA binding"/>
    <property type="evidence" value="ECO:0007669"/>
    <property type="project" value="UniProtKB-KW"/>
</dbReference>
<dbReference type="InterPro" id="IPR007630">
    <property type="entry name" value="RNA_pol_sigma70_r4"/>
</dbReference>